<keyword evidence="4 6" id="KW-1133">Transmembrane helix</keyword>
<dbReference type="PANTHER" id="PTHR43124:SF10">
    <property type="entry name" value="PURINE EFFLUX PUMP PBUE"/>
    <property type="match status" value="1"/>
</dbReference>
<accession>A0ABN2WCI1</accession>
<dbReference type="RefSeq" id="WP_344531719.1">
    <property type="nucleotide sequence ID" value="NZ_BAAAPE010000013.1"/>
</dbReference>
<feature type="transmembrane region" description="Helical" evidence="6">
    <location>
        <begin position="70"/>
        <end position="92"/>
    </location>
</feature>
<evidence type="ECO:0000256" key="2">
    <source>
        <dbReference type="ARBA" id="ARBA00022475"/>
    </source>
</evidence>
<keyword evidence="9" id="KW-1185">Reference proteome</keyword>
<organism evidence="8 9">
    <name type="scientific">Streptomyces albiaxialis</name>
    <dbReference type="NCBI Taxonomy" id="329523"/>
    <lineage>
        <taxon>Bacteria</taxon>
        <taxon>Bacillati</taxon>
        <taxon>Actinomycetota</taxon>
        <taxon>Actinomycetes</taxon>
        <taxon>Kitasatosporales</taxon>
        <taxon>Streptomycetaceae</taxon>
        <taxon>Streptomyces</taxon>
    </lineage>
</organism>
<dbReference type="InterPro" id="IPR050189">
    <property type="entry name" value="MFS_Efflux_Transporters"/>
</dbReference>
<sequence length="395" mass="39874">MRLVLLLALGTFALGLDAYVTAGLLSAMADDLGTSVSATGQTVTAFTLAYALVSPLCATLLSAARQRTGLLVSLAVFALANAGSALAPSFAALLVTRAVAGVGAGLYLALAASCATTLVSAERRGRALAMIMGGMSSGTVLGVPVGVLLARHAGWRATLCLVAVLGVLSLAGLAVRLPRLLGDTASSPSLRDRLAVLADGRVASVVTVSFLAAVGSLGLYTYLAPVMESREMGGVHGITPYLWAWGVGGVLGSVLIGPLVDRFRRPYALVVGVMAVLCCALAAFRVTASVTPLLALLPLAVWGAAGWALQVPQQHELTTARGTGGGTVAVALNESALYLGSAVGSGLGGLAFGLGWDASVLPLCAAGFALLGLLTQLTWVRTATRRARPTLAAQD</sequence>
<feature type="transmembrane region" description="Helical" evidence="6">
    <location>
        <begin position="155"/>
        <end position="175"/>
    </location>
</feature>
<keyword evidence="5 6" id="KW-0472">Membrane</keyword>
<dbReference type="InterPro" id="IPR011701">
    <property type="entry name" value="MFS"/>
</dbReference>
<name>A0ABN2WCI1_9ACTN</name>
<evidence type="ECO:0000256" key="5">
    <source>
        <dbReference type="ARBA" id="ARBA00023136"/>
    </source>
</evidence>
<gene>
    <name evidence="8" type="ORF">GCM10009801_52140</name>
</gene>
<feature type="transmembrane region" description="Helical" evidence="6">
    <location>
        <begin position="42"/>
        <end position="63"/>
    </location>
</feature>
<feature type="transmembrane region" description="Helical" evidence="6">
    <location>
        <begin position="267"/>
        <end position="284"/>
    </location>
</feature>
<keyword evidence="2" id="KW-1003">Cell membrane</keyword>
<feature type="transmembrane region" description="Helical" evidence="6">
    <location>
        <begin position="330"/>
        <end position="354"/>
    </location>
</feature>
<feature type="transmembrane region" description="Helical" evidence="6">
    <location>
        <begin position="98"/>
        <end position="120"/>
    </location>
</feature>
<dbReference type="InterPro" id="IPR020846">
    <property type="entry name" value="MFS_dom"/>
</dbReference>
<proteinExistence type="predicted"/>
<reference evidence="8 9" key="1">
    <citation type="journal article" date="2019" name="Int. J. Syst. Evol. Microbiol.">
        <title>The Global Catalogue of Microorganisms (GCM) 10K type strain sequencing project: providing services to taxonomists for standard genome sequencing and annotation.</title>
        <authorList>
            <consortium name="The Broad Institute Genomics Platform"/>
            <consortium name="The Broad Institute Genome Sequencing Center for Infectious Disease"/>
            <person name="Wu L."/>
            <person name="Ma J."/>
        </authorList>
    </citation>
    <scope>NUCLEOTIDE SEQUENCE [LARGE SCALE GENOMIC DNA]</scope>
    <source>
        <strain evidence="8 9">JCM 15478</strain>
    </source>
</reference>
<evidence type="ECO:0000313" key="9">
    <source>
        <dbReference type="Proteomes" id="UP001500016"/>
    </source>
</evidence>
<dbReference type="EMBL" id="BAAAPE010000013">
    <property type="protein sequence ID" value="GAA2088463.1"/>
    <property type="molecule type" value="Genomic_DNA"/>
</dbReference>
<evidence type="ECO:0000259" key="7">
    <source>
        <dbReference type="PROSITE" id="PS50850"/>
    </source>
</evidence>
<dbReference type="SUPFAM" id="SSF103473">
    <property type="entry name" value="MFS general substrate transporter"/>
    <property type="match status" value="1"/>
</dbReference>
<evidence type="ECO:0000256" key="6">
    <source>
        <dbReference type="SAM" id="Phobius"/>
    </source>
</evidence>
<feature type="transmembrane region" description="Helical" evidence="6">
    <location>
        <begin position="127"/>
        <end position="149"/>
    </location>
</feature>
<dbReference type="Pfam" id="PF07690">
    <property type="entry name" value="MFS_1"/>
    <property type="match status" value="1"/>
</dbReference>
<protein>
    <submittedName>
        <fullName evidence="8">MFS transporter</fullName>
    </submittedName>
</protein>
<keyword evidence="3 6" id="KW-0812">Transmembrane</keyword>
<comment type="subcellular location">
    <subcellularLocation>
        <location evidence="1">Cell membrane</location>
        <topology evidence="1">Multi-pass membrane protein</topology>
    </subcellularLocation>
</comment>
<feature type="domain" description="Major facilitator superfamily (MFS) profile" evidence="7">
    <location>
        <begin position="3"/>
        <end position="384"/>
    </location>
</feature>
<dbReference type="Proteomes" id="UP001500016">
    <property type="component" value="Unassembled WGS sequence"/>
</dbReference>
<evidence type="ECO:0000256" key="1">
    <source>
        <dbReference type="ARBA" id="ARBA00004651"/>
    </source>
</evidence>
<feature type="transmembrane region" description="Helical" evidence="6">
    <location>
        <begin position="360"/>
        <end position="380"/>
    </location>
</feature>
<evidence type="ECO:0000256" key="3">
    <source>
        <dbReference type="ARBA" id="ARBA00022692"/>
    </source>
</evidence>
<dbReference type="Gene3D" id="1.20.1250.20">
    <property type="entry name" value="MFS general substrate transporter like domains"/>
    <property type="match status" value="1"/>
</dbReference>
<feature type="transmembrane region" description="Helical" evidence="6">
    <location>
        <begin position="290"/>
        <end position="309"/>
    </location>
</feature>
<dbReference type="InterPro" id="IPR036259">
    <property type="entry name" value="MFS_trans_sf"/>
</dbReference>
<comment type="caution">
    <text evidence="8">The sequence shown here is derived from an EMBL/GenBank/DDBJ whole genome shotgun (WGS) entry which is preliminary data.</text>
</comment>
<dbReference type="PANTHER" id="PTHR43124">
    <property type="entry name" value="PURINE EFFLUX PUMP PBUE"/>
    <property type="match status" value="1"/>
</dbReference>
<feature type="transmembrane region" description="Helical" evidence="6">
    <location>
        <begin position="196"/>
        <end position="222"/>
    </location>
</feature>
<dbReference type="PROSITE" id="PS50850">
    <property type="entry name" value="MFS"/>
    <property type="match status" value="1"/>
</dbReference>
<evidence type="ECO:0000313" key="8">
    <source>
        <dbReference type="EMBL" id="GAA2088463.1"/>
    </source>
</evidence>
<dbReference type="CDD" id="cd17324">
    <property type="entry name" value="MFS_NepI_like"/>
    <property type="match status" value="1"/>
</dbReference>
<evidence type="ECO:0000256" key="4">
    <source>
        <dbReference type="ARBA" id="ARBA00022989"/>
    </source>
</evidence>
<feature type="transmembrane region" description="Helical" evidence="6">
    <location>
        <begin position="242"/>
        <end position="260"/>
    </location>
</feature>